<gene>
    <name evidence="1" type="ORF">BV898_11177</name>
</gene>
<reference evidence="2" key="1">
    <citation type="submission" date="2017-01" db="EMBL/GenBank/DDBJ databases">
        <title>Comparative genomics of anhydrobiosis in the tardigrade Hypsibius dujardini.</title>
        <authorList>
            <person name="Yoshida Y."/>
            <person name="Koutsovoulos G."/>
            <person name="Laetsch D."/>
            <person name="Stevens L."/>
            <person name="Kumar S."/>
            <person name="Horikawa D."/>
            <person name="Ishino K."/>
            <person name="Komine S."/>
            <person name="Tomita M."/>
            <person name="Blaxter M."/>
            <person name="Arakawa K."/>
        </authorList>
    </citation>
    <scope>NUCLEOTIDE SEQUENCE [LARGE SCALE GENOMIC DNA]</scope>
    <source>
        <strain evidence="2">Z151</strain>
    </source>
</reference>
<comment type="caution">
    <text evidence="1">The sequence shown here is derived from an EMBL/GenBank/DDBJ whole genome shotgun (WGS) entry which is preliminary data.</text>
</comment>
<evidence type="ECO:0000313" key="1">
    <source>
        <dbReference type="EMBL" id="OQV14671.1"/>
    </source>
</evidence>
<dbReference type="Proteomes" id="UP000192578">
    <property type="component" value="Unassembled WGS sequence"/>
</dbReference>
<protein>
    <submittedName>
        <fullName evidence="1">Uncharacterized protein</fullName>
    </submittedName>
</protein>
<dbReference type="EMBL" id="MTYJ01000101">
    <property type="protein sequence ID" value="OQV14671.1"/>
    <property type="molecule type" value="Genomic_DNA"/>
</dbReference>
<organism evidence="1 2">
    <name type="scientific">Hypsibius exemplaris</name>
    <name type="common">Freshwater tardigrade</name>
    <dbReference type="NCBI Taxonomy" id="2072580"/>
    <lineage>
        <taxon>Eukaryota</taxon>
        <taxon>Metazoa</taxon>
        <taxon>Ecdysozoa</taxon>
        <taxon>Tardigrada</taxon>
        <taxon>Eutardigrada</taxon>
        <taxon>Parachela</taxon>
        <taxon>Hypsibioidea</taxon>
        <taxon>Hypsibiidae</taxon>
        <taxon>Hypsibius</taxon>
    </lineage>
</organism>
<keyword evidence="2" id="KW-1185">Reference proteome</keyword>
<dbReference type="AlphaFoldDB" id="A0A1W0WHI9"/>
<evidence type="ECO:0000313" key="2">
    <source>
        <dbReference type="Proteomes" id="UP000192578"/>
    </source>
</evidence>
<accession>A0A1W0WHI9</accession>
<name>A0A1W0WHI9_HYPEX</name>
<proteinExistence type="predicted"/>
<sequence length="108" mass="12387">MTENSKHFKLANATHGEGTSVQAEAPVIIPTDTQCVEDTKDLFRYCELPTRCKIRSVRHVVLHHVDVGTSDRSWVNRALWYTTTEDHWTGSGFPDLDAFLWPYPEAQR</sequence>